<sequence>MMGKTPRISESGCSTPATRNLDERKRSDKVPWCDHYKREWYTCETCWKLKGKPLNWKKKGGRAFQASNSNQGRQFPPTQLPLTTEQLDRLYKLLESLTPSCFIATKGNQKIKIADGSFSAIAGKCSVVLSPMLTLKNVIHDLNSGKTIGSVKENEGLYYLDIGYASSDVNMAGNVRRMLPYPSTHP</sequence>
<keyword evidence="3" id="KW-1185">Reference proteome</keyword>
<organism evidence="2 3">
    <name type="scientific">Pisum sativum</name>
    <name type="common">Garden pea</name>
    <name type="synonym">Lathyrus oleraceus</name>
    <dbReference type="NCBI Taxonomy" id="3888"/>
    <lineage>
        <taxon>Eukaryota</taxon>
        <taxon>Viridiplantae</taxon>
        <taxon>Streptophyta</taxon>
        <taxon>Embryophyta</taxon>
        <taxon>Tracheophyta</taxon>
        <taxon>Spermatophyta</taxon>
        <taxon>Magnoliopsida</taxon>
        <taxon>eudicotyledons</taxon>
        <taxon>Gunneridae</taxon>
        <taxon>Pentapetalae</taxon>
        <taxon>rosids</taxon>
        <taxon>fabids</taxon>
        <taxon>Fabales</taxon>
        <taxon>Fabaceae</taxon>
        <taxon>Papilionoideae</taxon>
        <taxon>50 kb inversion clade</taxon>
        <taxon>NPAAA clade</taxon>
        <taxon>Hologalegina</taxon>
        <taxon>IRL clade</taxon>
        <taxon>Fabeae</taxon>
        <taxon>Lathyrus</taxon>
    </lineage>
</organism>
<dbReference type="Gramene" id="Psat07G0466700-T1">
    <property type="protein sequence ID" value="KAI5389098.1"/>
    <property type="gene ID" value="KIW84_074667"/>
</dbReference>
<gene>
    <name evidence="2" type="ORF">KIW84_074667</name>
</gene>
<name>A0A9D4VRV5_PEA</name>
<evidence type="ECO:0000313" key="2">
    <source>
        <dbReference type="EMBL" id="KAI5389098.1"/>
    </source>
</evidence>
<comment type="caution">
    <text evidence="2">The sequence shown here is derived from an EMBL/GenBank/DDBJ whole genome shotgun (WGS) entry which is preliminary data.</text>
</comment>
<dbReference type="EMBL" id="JAMSHJ010000007">
    <property type="protein sequence ID" value="KAI5389098.1"/>
    <property type="molecule type" value="Genomic_DNA"/>
</dbReference>
<dbReference type="AlphaFoldDB" id="A0A9D4VRV5"/>
<evidence type="ECO:0000256" key="1">
    <source>
        <dbReference type="SAM" id="MobiDB-lite"/>
    </source>
</evidence>
<evidence type="ECO:0000313" key="3">
    <source>
        <dbReference type="Proteomes" id="UP001058974"/>
    </source>
</evidence>
<protein>
    <submittedName>
        <fullName evidence="2">Uncharacterized protein</fullName>
    </submittedName>
</protein>
<feature type="region of interest" description="Disordered" evidence="1">
    <location>
        <begin position="1"/>
        <end position="24"/>
    </location>
</feature>
<accession>A0A9D4VRV5</accession>
<dbReference type="Proteomes" id="UP001058974">
    <property type="component" value="Chromosome 7"/>
</dbReference>
<reference evidence="2 3" key="1">
    <citation type="journal article" date="2022" name="Nat. Genet.">
        <title>Improved pea reference genome and pan-genome highlight genomic features and evolutionary characteristics.</title>
        <authorList>
            <person name="Yang T."/>
            <person name="Liu R."/>
            <person name="Luo Y."/>
            <person name="Hu S."/>
            <person name="Wang D."/>
            <person name="Wang C."/>
            <person name="Pandey M.K."/>
            <person name="Ge S."/>
            <person name="Xu Q."/>
            <person name="Li N."/>
            <person name="Li G."/>
            <person name="Huang Y."/>
            <person name="Saxena R.K."/>
            <person name="Ji Y."/>
            <person name="Li M."/>
            <person name="Yan X."/>
            <person name="He Y."/>
            <person name="Liu Y."/>
            <person name="Wang X."/>
            <person name="Xiang C."/>
            <person name="Varshney R.K."/>
            <person name="Ding H."/>
            <person name="Gao S."/>
            <person name="Zong X."/>
        </authorList>
    </citation>
    <scope>NUCLEOTIDE SEQUENCE [LARGE SCALE GENOMIC DNA]</scope>
    <source>
        <strain evidence="2 3">cv. Zhongwan 6</strain>
    </source>
</reference>
<proteinExistence type="predicted"/>